<organism evidence="4 5">
    <name type="scientific">Seohaeicola saemankumensis</name>
    <dbReference type="NCBI Taxonomy" id="481181"/>
    <lineage>
        <taxon>Bacteria</taxon>
        <taxon>Pseudomonadati</taxon>
        <taxon>Pseudomonadota</taxon>
        <taxon>Alphaproteobacteria</taxon>
        <taxon>Rhodobacterales</taxon>
        <taxon>Roseobacteraceae</taxon>
        <taxon>Seohaeicola</taxon>
    </lineage>
</organism>
<reference evidence="5" key="1">
    <citation type="journal article" date="2019" name="Int. J. Syst. Evol. Microbiol.">
        <title>The Global Catalogue of Microorganisms (GCM) 10K type strain sequencing project: providing services to taxonomists for standard genome sequencing and annotation.</title>
        <authorList>
            <consortium name="The Broad Institute Genomics Platform"/>
            <consortium name="The Broad Institute Genome Sequencing Center for Infectious Disease"/>
            <person name="Wu L."/>
            <person name="Ma J."/>
        </authorList>
    </citation>
    <scope>NUCLEOTIDE SEQUENCE [LARGE SCALE GENOMIC DNA]</scope>
    <source>
        <strain evidence="5">CCUG 55328</strain>
    </source>
</reference>
<evidence type="ECO:0000313" key="5">
    <source>
        <dbReference type="Proteomes" id="UP001597151"/>
    </source>
</evidence>
<evidence type="ECO:0000259" key="3">
    <source>
        <dbReference type="Pfam" id="PF04355"/>
    </source>
</evidence>
<evidence type="ECO:0000313" key="4">
    <source>
        <dbReference type="EMBL" id="MFD1193761.1"/>
    </source>
</evidence>
<dbReference type="PROSITE" id="PS51257">
    <property type="entry name" value="PROKAR_LIPOPROTEIN"/>
    <property type="match status" value="1"/>
</dbReference>
<dbReference type="Proteomes" id="UP001597151">
    <property type="component" value="Unassembled WGS sequence"/>
</dbReference>
<keyword evidence="2" id="KW-0472">Membrane</keyword>
<keyword evidence="1" id="KW-0732">Signal</keyword>
<keyword evidence="5" id="KW-1185">Reference proteome</keyword>
<evidence type="ECO:0000256" key="1">
    <source>
        <dbReference type="ARBA" id="ARBA00022729"/>
    </source>
</evidence>
<dbReference type="Pfam" id="PF04355">
    <property type="entry name" value="BamE"/>
    <property type="match status" value="1"/>
</dbReference>
<feature type="domain" description="Outer membrane protein assembly factor BamE" evidence="3">
    <location>
        <begin position="31"/>
        <end position="106"/>
    </location>
</feature>
<proteinExistence type="predicted"/>
<accession>A0ABW3TA79</accession>
<gene>
    <name evidence="4" type="ORF">ACFQ3C_03640</name>
</gene>
<dbReference type="RefSeq" id="WP_380789059.1">
    <property type="nucleotide sequence ID" value="NZ_JBHTKR010000001.1"/>
</dbReference>
<protein>
    <submittedName>
        <fullName evidence="4">Outer membrane protein assembly factor BamE</fullName>
    </submittedName>
</protein>
<comment type="caution">
    <text evidence="4">The sequence shown here is derived from an EMBL/GenBank/DDBJ whole genome shotgun (WGS) entry which is preliminary data.</text>
</comment>
<sequence length="151" mass="16138">MSGESFRFGKSIAVLCILALSACAPQFRNHGYVPTEFDLAQVTVGVDTRASVEELIGAPATSGMATDSAAYYVQSRVRNFAWRAPEVIERQVLAISYDSAGVVTNIERFGLEDGQVVPISRRITGTSGTNESIIRRLIGSIGGFSASDFLG</sequence>
<evidence type="ECO:0000256" key="2">
    <source>
        <dbReference type="ARBA" id="ARBA00023136"/>
    </source>
</evidence>
<dbReference type="InterPro" id="IPR007450">
    <property type="entry name" value="BamE_dom"/>
</dbReference>
<name>A0ABW3TA79_9RHOB</name>
<dbReference type="EMBL" id="JBHTKR010000001">
    <property type="protein sequence ID" value="MFD1193761.1"/>
    <property type="molecule type" value="Genomic_DNA"/>
</dbReference>
<dbReference type="InterPro" id="IPR037873">
    <property type="entry name" value="BamE-like"/>
</dbReference>
<dbReference type="Gene3D" id="3.30.1450.10">
    <property type="match status" value="1"/>
</dbReference>